<organism evidence="1 2">
    <name type="scientific">Diploptera punctata</name>
    <name type="common">Pacific beetle cockroach</name>
    <dbReference type="NCBI Taxonomy" id="6984"/>
    <lineage>
        <taxon>Eukaryota</taxon>
        <taxon>Metazoa</taxon>
        <taxon>Ecdysozoa</taxon>
        <taxon>Arthropoda</taxon>
        <taxon>Hexapoda</taxon>
        <taxon>Insecta</taxon>
        <taxon>Pterygota</taxon>
        <taxon>Neoptera</taxon>
        <taxon>Polyneoptera</taxon>
        <taxon>Dictyoptera</taxon>
        <taxon>Blattodea</taxon>
        <taxon>Blaberoidea</taxon>
        <taxon>Blaberidae</taxon>
        <taxon>Diplopterinae</taxon>
        <taxon>Diploptera</taxon>
    </lineage>
</organism>
<dbReference type="Proteomes" id="UP001233999">
    <property type="component" value="Unassembled WGS sequence"/>
</dbReference>
<dbReference type="AlphaFoldDB" id="A0AAD8EFR6"/>
<comment type="caution">
    <text evidence="1">The sequence shown here is derived from an EMBL/GenBank/DDBJ whole genome shotgun (WGS) entry which is preliminary data.</text>
</comment>
<proteinExistence type="predicted"/>
<reference evidence="1" key="2">
    <citation type="submission" date="2023-05" db="EMBL/GenBank/DDBJ databases">
        <authorList>
            <person name="Fouks B."/>
        </authorList>
    </citation>
    <scope>NUCLEOTIDE SEQUENCE</scope>
    <source>
        <strain evidence="1">Stay&amp;Tobe</strain>
        <tissue evidence="1">Testes</tissue>
    </source>
</reference>
<sequence length="32" mass="3682">MTKMKDIGVTQIFLATHSGLTRWVALWDDFEA</sequence>
<feature type="non-terminal residue" evidence="1">
    <location>
        <position position="1"/>
    </location>
</feature>
<protein>
    <submittedName>
        <fullName evidence="1">Uncharacterized protein</fullName>
    </submittedName>
</protein>
<dbReference type="EMBL" id="JASPKZ010005311">
    <property type="protein sequence ID" value="KAJ9588733.1"/>
    <property type="molecule type" value="Genomic_DNA"/>
</dbReference>
<name>A0AAD8EFR6_DIPPU</name>
<evidence type="ECO:0000313" key="1">
    <source>
        <dbReference type="EMBL" id="KAJ9588733.1"/>
    </source>
</evidence>
<evidence type="ECO:0000313" key="2">
    <source>
        <dbReference type="Proteomes" id="UP001233999"/>
    </source>
</evidence>
<reference evidence="1" key="1">
    <citation type="journal article" date="2023" name="IScience">
        <title>Live-bearing cockroach genome reveals convergent evolutionary mechanisms linked to viviparity in insects and beyond.</title>
        <authorList>
            <person name="Fouks B."/>
            <person name="Harrison M.C."/>
            <person name="Mikhailova A.A."/>
            <person name="Marchal E."/>
            <person name="English S."/>
            <person name="Carruthers M."/>
            <person name="Jennings E.C."/>
            <person name="Chiamaka E.L."/>
            <person name="Frigard R.A."/>
            <person name="Pippel M."/>
            <person name="Attardo G.M."/>
            <person name="Benoit J.B."/>
            <person name="Bornberg-Bauer E."/>
            <person name="Tobe S.S."/>
        </authorList>
    </citation>
    <scope>NUCLEOTIDE SEQUENCE</scope>
    <source>
        <strain evidence="1">Stay&amp;Tobe</strain>
    </source>
</reference>
<gene>
    <name evidence="1" type="ORF">L9F63_017968</name>
</gene>
<accession>A0AAD8EFR6</accession>
<keyword evidence="2" id="KW-1185">Reference proteome</keyword>